<dbReference type="Proteomes" id="UP000249542">
    <property type="component" value="Unassembled WGS sequence"/>
</dbReference>
<evidence type="ECO:0000313" key="2">
    <source>
        <dbReference type="EMBL" id="PZW39229.1"/>
    </source>
</evidence>
<evidence type="ECO:0008006" key="4">
    <source>
        <dbReference type="Google" id="ProtNLM"/>
    </source>
</evidence>
<sequence length="154" mass="17923">MNFLYIRFLAIGAIFLCIASSCINTSHVNTGFNWLVGDWERINNEGKEKTFENWIKLNDTLYTGFGFTLSELDTVFKENLSLFKLDKAWIFQVDGVNETPVDFVLQQTLERGFIAINEQNTFPKSIFYQLKEDENLQAVIANEEKEILFVFQKK</sequence>
<dbReference type="RefSeq" id="WP_111541644.1">
    <property type="nucleotide sequence ID" value="NZ_QKYV01000006.1"/>
</dbReference>
<comment type="caution">
    <text evidence="2">The sequence shown here is derived from an EMBL/GenBank/DDBJ whole genome shotgun (WGS) entry which is preliminary data.</text>
</comment>
<evidence type="ECO:0000256" key="1">
    <source>
        <dbReference type="SAM" id="SignalP"/>
    </source>
</evidence>
<accession>A0A2W7HZ63</accession>
<gene>
    <name evidence="2" type="ORF">LX95_02371</name>
</gene>
<feature type="signal peptide" evidence="1">
    <location>
        <begin position="1"/>
        <end position="19"/>
    </location>
</feature>
<reference evidence="2 3" key="1">
    <citation type="submission" date="2018-06" db="EMBL/GenBank/DDBJ databases">
        <title>Genomic Encyclopedia of Archaeal and Bacterial Type Strains, Phase II (KMG-II): from individual species to whole genera.</title>
        <authorList>
            <person name="Goeker M."/>
        </authorList>
    </citation>
    <scope>NUCLEOTIDE SEQUENCE [LARGE SCALE GENOMIC DNA]</scope>
    <source>
        <strain evidence="2 3">DSM 15361</strain>
    </source>
</reference>
<name>A0A2W7HZ63_9FLAO</name>
<dbReference type="PROSITE" id="PS51257">
    <property type="entry name" value="PROKAR_LIPOPROTEIN"/>
    <property type="match status" value="1"/>
</dbReference>
<dbReference type="EMBL" id="QKYV01000006">
    <property type="protein sequence ID" value="PZW39229.1"/>
    <property type="molecule type" value="Genomic_DNA"/>
</dbReference>
<organism evidence="2 3">
    <name type="scientific">Mesonia algae</name>
    <dbReference type="NCBI Taxonomy" id="213248"/>
    <lineage>
        <taxon>Bacteria</taxon>
        <taxon>Pseudomonadati</taxon>
        <taxon>Bacteroidota</taxon>
        <taxon>Flavobacteriia</taxon>
        <taxon>Flavobacteriales</taxon>
        <taxon>Flavobacteriaceae</taxon>
        <taxon>Mesonia</taxon>
    </lineage>
</organism>
<dbReference type="AlphaFoldDB" id="A0A2W7HZ63"/>
<evidence type="ECO:0000313" key="3">
    <source>
        <dbReference type="Proteomes" id="UP000249542"/>
    </source>
</evidence>
<keyword evidence="3" id="KW-1185">Reference proteome</keyword>
<feature type="chain" id="PRO_5015965207" description="Lipoprotein" evidence="1">
    <location>
        <begin position="20"/>
        <end position="154"/>
    </location>
</feature>
<protein>
    <recommendedName>
        <fullName evidence="4">Lipoprotein</fullName>
    </recommendedName>
</protein>
<keyword evidence="1" id="KW-0732">Signal</keyword>
<proteinExistence type="predicted"/>